<protein>
    <submittedName>
        <fullName evidence="2">Uncharacterized protein</fullName>
    </submittedName>
</protein>
<proteinExistence type="predicted"/>
<evidence type="ECO:0000313" key="2">
    <source>
        <dbReference type="EMBL" id="MFB9211646.1"/>
    </source>
</evidence>
<gene>
    <name evidence="2" type="ORF">ACFFUR_07500</name>
</gene>
<dbReference type="EMBL" id="JBHMEW010000051">
    <property type="protein sequence ID" value="MFB9211646.1"/>
    <property type="molecule type" value="Genomic_DNA"/>
</dbReference>
<name>A0ABV5J4L8_9BACT</name>
<organism evidence="2 3">
    <name type="scientific">Echinicola jeungdonensis</name>
    <dbReference type="NCBI Taxonomy" id="709343"/>
    <lineage>
        <taxon>Bacteria</taxon>
        <taxon>Pseudomonadati</taxon>
        <taxon>Bacteroidota</taxon>
        <taxon>Cytophagia</taxon>
        <taxon>Cytophagales</taxon>
        <taxon>Cyclobacteriaceae</taxon>
        <taxon>Echinicola</taxon>
    </lineage>
</organism>
<evidence type="ECO:0000256" key="1">
    <source>
        <dbReference type="SAM" id="MobiDB-lite"/>
    </source>
</evidence>
<reference evidence="2 3" key="1">
    <citation type="submission" date="2024-09" db="EMBL/GenBank/DDBJ databases">
        <authorList>
            <person name="Sun Q."/>
            <person name="Mori K."/>
        </authorList>
    </citation>
    <scope>NUCLEOTIDE SEQUENCE [LARGE SCALE GENOMIC DNA]</scope>
    <source>
        <strain evidence="2 3">CECT 7682</strain>
    </source>
</reference>
<sequence>RWYWSYIRESRSPPPFIQPTALAVGFFCFRTGRWEPGPGHRRPKQGNGTEGPELRQKYMLASSNNKFWIKI</sequence>
<evidence type="ECO:0000313" key="3">
    <source>
        <dbReference type="Proteomes" id="UP001589654"/>
    </source>
</evidence>
<dbReference type="RefSeq" id="WP_379945393.1">
    <property type="nucleotide sequence ID" value="NZ_JBHMEW010000051.1"/>
</dbReference>
<comment type="caution">
    <text evidence="2">The sequence shown here is derived from an EMBL/GenBank/DDBJ whole genome shotgun (WGS) entry which is preliminary data.</text>
</comment>
<feature type="region of interest" description="Disordered" evidence="1">
    <location>
        <begin position="34"/>
        <end position="54"/>
    </location>
</feature>
<dbReference type="Proteomes" id="UP001589654">
    <property type="component" value="Unassembled WGS sequence"/>
</dbReference>
<accession>A0ABV5J4L8</accession>
<keyword evidence="3" id="KW-1185">Reference proteome</keyword>
<feature type="non-terminal residue" evidence="2">
    <location>
        <position position="1"/>
    </location>
</feature>